<evidence type="ECO:0000313" key="4">
    <source>
        <dbReference type="Proteomes" id="UP000315925"/>
    </source>
</evidence>
<sequence>MLRNLEAAKVSGKSNINYYLKVFTYSCSKEIKLLFCFFADDLGEGSTTKSPEFTLVKISQLTDSSG</sequence>
<accession>A0A0C1V4U1</accession>
<reference evidence="2" key="2">
    <citation type="journal article" date="2019" name="BMC Genomics">
        <title>Complete genome sequence analysis of the thermoacidophilic verrucomicrobial methanotroph 'Candidatus Methylacidiphilum kamchatkense' strain Kam1 and comparison with its closest relatives.</title>
        <authorList>
            <person name="Kruse T."/>
            <person name="Ratnadevi C.M."/>
            <person name="Erikstad H.A."/>
            <person name="Birkeland N.K."/>
        </authorList>
    </citation>
    <scope>NUCLEOTIDE SEQUENCE</scope>
    <source>
        <strain evidence="2">Kam1</strain>
    </source>
</reference>
<dbReference type="AlphaFoldDB" id="A0A0C1V4U1"/>
<organism evidence="2 4">
    <name type="scientific">Methylacidiphilum kamchatkense Kam1</name>
    <dbReference type="NCBI Taxonomy" id="1202785"/>
    <lineage>
        <taxon>Bacteria</taxon>
        <taxon>Pseudomonadati</taxon>
        <taxon>Verrucomicrobiota</taxon>
        <taxon>Methylacidiphilae</taxon>
        <taxon>Methylacidiphilales</taxon>
        <taxon>Methylacidiphilaceae</taxon>
        <taxon>Methylacidiphilum (ex Ratnadevi et al. 2023)</taxon>
    </lineage>
</organism>
<reference evidence="4" key="3">
    <citation type="submission" date="2019-03" db="EMBL/GenBank/DDBJ databases">
        <title>Complete genome of Methylacidiphilum kamchatkense Kam1.</title>
        <authorList>
            <person name="Kruse T."/>
            <person name="Murarilal Ratnadevi C."/>
            <person name="Erikstad H.-A."/>
            <person name="Birkeland N.-K."/>
        </authorList>
    </citation>
    <scope>NUCLEOTIDE SEQUENCE [LARGE SCALE GENOMIC DNA]</scope>
    <source>
        <strain evidence="4">kam1</strain>
    </source>
</reference>
<dbReference type="EMBL" id="JQNX01000003">
    <property type="protein sequence ID" value="KIE58730.1"/>
    <property type="molecule type" value="Genomic_DNA"/>
</dbReference>
<keyword evidence="3" id="KW-1185">Reference proteome</keyword>
<evidence type="ECO:0000313" key="3">
    <source>
        <dbReference type="Proteomes" id="UP000031594"/>
    </source>
</evidence>
<evidence type="ECO:0000313" key="1">
    <source>
        <dbReference type="EMBL" id="KIE58730.1"/>
    </source>
</evidence>
<dbReference type="Proteomes" id="UP000031594">
    <property type="component" value="Unassembled WGS sequence"/>
</dbReference>
<name>A0A0C1V4U1_9BACT</name>
<dbReference type="Proteomes" id="UP000315925">
    <property type="component" value="Chromosome"/>
</dbReference>
<protein>
    <submittedName>
        <fullName evidence="2">Uncharacterized protein</fullName>
    </submittedName>
</protein>
<evidence type="ECO:0000313" key="2">
    <source>
        <dbReference type="EMBL" id="QDQ41875.1"/>
    </source>
</evidence>
<dbReference type="STRING" id="1202785.A946_04700"/>
<dbReference type="KEGG" id="mkc:kam1_627"/>
<reference evidence="1 3" key="1">
    <citation type="submission" date="2014-08" db="EMBL/GenBank/DDBJ databases">
        <title>Methylacidiphilum kamchatkense strain Kam1 draft genome sequence.</title>
        <authorList>
            <person name="Birkeland N.-K."/>
            <person name="Erikstad H.A."/>
        </authorList>
    </citation>
    <scope>NUCLEOTIDE SEQUENCE [LARGE SCALE GENOMIC DNA]</scope>
    <source>
        <strain evidence="1 3">Kam1</strain>
    </source>
</reference>
<proteinExistence type="predicted"/>
<gene>
    <name evidence="1" type="ORF">A946_04700</name>
    <name evidence="2" type="ORF">kam1_627</name>
</gene>
<dbReference type="EMBL" id="CP037899">
    <property type="protein sequence ID" value="QDQ41875.1"/>
    <property type="molecule type" value="Genomic_DNA"/>
</dbReference>